<name>A0A7W3MVF9_9ACTN</name>
<comment type="caution">
    <text evidence="1">The sequence shown here is derived from an EMBL/GenBank/DDBJ whole genome shotgun (WGS) entry which is preliminary data.</text>
</comment>
<accession>A0A7W3MVF9</accession>
<dbReference type="EMBL" id="JACJII010000001">
    <property type="protein sequence ID" value="MBA9002630.1"/>
    <property type="molecule type" value="Genomic_DNA"/>
</dbReference>
<keyword evidence="2" id="KW-1185">Reference proteome</keyword>
<protein>
    <submittedName>
        <fullName evidence="1">Uncharacterized protein</fullName>
    </submittedName>
</protein>
<evidence type="ECO:0000313" key="1">
    <source>
        <dbReference type="EMBL" id="MBA9002630.1"/>
    </source>
</evidence>
<organism evidence="1 2">
    <name type="scientific">Thermomonospora cellulosilytica</name>
    <dbReference type="NCBI Taxonomy" id="1411118"/>
    <lineage>
        <taxon>Bacteria</taxon>
        <taxon>Bacillati</taxon>
        <taxon>Actinomycetota</taxon>
        <taxon>Actinomycetes</taxon>
        <taxon>Streptosporangiales</taxon>
        <taxon>Thermomonosporaceae</taxon>
        <taxon>Thermomonospora</taxon>
    </lineage>
</organism>
<sequence length="111" mass="11827">MSFDKGRHAAGKGEEPVLTSDRRIFVRALDEAVRSRPGVACGIVTRQGIPVLHAINSEMPSHSVEVGADYVGGDWRYTWARTGDAIGPVDDPESVADAIVAALKVNGRGRS</sequence>
<gene>
    <name evidence="1" type="ORF">HNR21_001512</name>
</gene>
<dbReference type="AlphaFoldDB" id="A0A7W3MVF9"/>
<proteinExistence type="predicted"/>
<dbReference type="Proteomes" id="UP000539313">
    <property type="component" value="Unassembled WGS sequence"/>
</dbReference>
<evidence type="ECO:0000313" key="2">
    <source>
        <dbReference type="Proteomes" id="UP000539313"/>
    </source>
</evidence>
<dbReference type="RefSeq" id="WP_182704596.1">
    <property type="nucleotide sequence ID" value="NZ_JACJII010000001.1"/>
</dbReference>
<reference evidence="1 2" key="1">
    <citation type="submission" date="2020-08" db="EMBL/GenBank/DDBJ databases">
        <title>Sequencing the genomes of 1000 actinobacteria strains.</title>
        <authorList>
            <person name="Klenk H.-P."/>
        </authorList>
    </citation>
    <scope>NUCLEOTIDE SEQUENCE [LARGE SCALE GENOMIC DNA]</scope>
    <source>
        <strain evidence="1 2">DSM 45823</strain>
    </source>
</reference>